<evidence type="ECO:0000313" key="3">
    <source>
        <dbReference type="Ensembl" id="ENSSSCP00000081007.1"/>
    </source>
</evidence>
<dbReference type="SUPFAM" id="SSF56672">
    <property type="entry name" value="DNA/RNA polymerases"/>
    <property type="match status" value="1"/>
</dbReference>
<dbReference type="InterPro" id="IPR000477">
    <property type="entry name" value="RT_dom"/>
</dbReference>
<reference evidence="3" key="2">
    <citation type="submission" date="2025-08" db="UniProtKB">
        <authorList>
            <consortium name="Ensembl"/>
        </authorList>
    </citation>
    <scope>IDENTIFICATION</scope>
</reference>
<dbReference type="GeneTree" id="ENSGT01150000286964"/>
<organism evidence="3 4">
    <name type="scientific">Sus scrofa</name>
    <name type="common">Pig</name>
    <dbReference type="NCBI Taxonomy" id="9823"/>
    <lineage>
        <taxon>Eukaryota</taxon>
        <taxon>Metazoa</taxon>
        <taxon>Chordata</taxon>
        <taxon>Craniata</taxon>
        <taxon>Vertebrata</taxon>
        <taxon>Euteleostomi</taxon>
        <taxon>Mammalia</taxon>
        <taxon>Eutheria</taxon>
        <taxon>Laurasiatheria</taxon>
        <taxon>Artiodactyla</taxon>
        <taxon>Suina</taxon>
        <taxon>Suidae</taxon>
        <taxon>Sus</taxon>
    </lineage>
</organism>
<dbReference type="Proteomes" id="UP000008227">
    <property type="component" value="Chromosome X"/>
</dbReference>
<dbReference type="AlphaFoldDB" id="A0A8W4FND5"/>
<accession>A0A8W4FND5</accession>
<sequence length="101" mass="11279">MKSKGLANTILNGEKLKAFPLKSGTRQGCPLSPLLFNIVWEVLATVVRQTKEIKGIQTGREEVKLPLFADDMILYIENPKDSTQKPLELINEFSKVAGHQD</sequence>
<dbReference type="EC" id="2.7.7.49" evidence="1"/>
<protein>
    <recommendedName>
        <fullName evidence="1">RNA-directed DNA polymerase</fullName>
        <ecNumber evidence="1">2.7.7.49</ecNumber>
    </recommendedName>
</protein>
<dbReference type="GO" id="GO:0003964">
    <property type="term" value="F:RNA-directed DNA polymerase activity"/>
    <property type="evidence" value="ECO:0007669"/>
    <property type="project" value="UniProtKB-EC"/>
</dbReference>
<dbReference type="PROSITE" id="PS50878">
    <property type="entry name" value="RT_POL"/>
    <property type="match status" value="1"/>
</dbReference>
<dbReference type="PANTHER" id="PTHR31635:SF196">
    <property type="entry name" value="REVERSE TRANSCRIPTASE DOMAIN-CONTAINING PROTEIN-RELATED"/>
    <property type="match status" value="1"/>
</dbReference>
<dbReference type="Ensembl" id="ENSSSCT00000105126.1">
    <property type="protein sequence ID" value="ENSSSCP00000081007.1"/>
    <property type="gene ID" value="ENSSSCG00000056852.1"/>
</dbReference>
<reference evidence="3" key="1">
    <citation type="journal article" date="2020" name="Gigascience">
        <title>An improved pig reference genome sequence to enable pig genetics and genomics research.</title>
        <authorList>
            <person name="Warr A."/>
            <person name="Affara N."/>
            <person name="Aken B."/>
            <person name="Beiki H."/>
            <person name="Bickhart D.M."/>
            <person name="Billis K."/>
            <person name="Chow W."/>
            <person name="Eory L."/>
            <person name="Finlayson H.A."/>
            <person name="Flicek P."/>
            <person name="Giron C.G."/>
            <person name="Griffin D.K."/>
            <person name="Hall R."/>
            <person name="Hannum G."/>
            <person name="Hourlier T."/>
            <person name="Howe K."/>
            <person name="Hume D.A."/>
            <person name="Izuogu O."/>
            <person name="Kim K."/>
            <person name="Koren S."/>
            <person name="Liu H."/>
            <person name="Manchanda N."/>
            <person name="Martin F.J."/>
            <person name="Nonneman D.J."/>
            <person name="O'Connor R.E."/>
            <person name="Phillippy A.M."/>
            <person name="Rohrer G.A."/>
            <person name="Rosen B.D."/>
            <person name="Rund L.A."/>
            <person name="Sargent C.A."/>
            <person name="Schook L.B."/>
            <person name="Schroeder S.G."/>
            <person name="Schwartz A.S."/>
            <person name="Skinner B.M."/>
            <person name="Talbot R."/>
            <person name="Tseng E."/>
            <person name="Tuggle C.K."/>
            <person name="Watson M."/>
            <person name="Smith T.P.L."/>
            <person name="Archibald A.L."/>
        </authorList>
    </citation>
    <scope>NUCLEOTIDE SEQUENCE [LARGE SCALE GENOMIC DNA]</scope>
    <source>
        <strain evidence="3">Duroc</strain>
    </source>
</reference>
<dbReference type="InterPro" id="IPR043502">
    <property type="entry name" value="DNA/RNA_pol_sf"/>
</dbReference>
<name>A0A8W4FND5_PIG</name>
<evidence type="ECO:0000313" key="4">
    <source>
        <dbReference type="Proteomes" id="UP000008227"/>
    </source>
</evidence>
<proteinExistence type="predicted"/>
<evidence type="ECO:0000256" key="1">
    <source>
        <dbReference type="ARBA" id="ARBA00012493"/>
    </source>
</evidence>
<dbReference type="Pfam" id="PF00078">
    <property type="entry name" value="RVT_1"/>
    <property type="match status" value="1"/>
</dbReference>
<reference evidence="3" key="3">
    <citation type="submission" date="2025-09" db="UniProtKB">
        <authorList>
            <consortium name="Ensembl"/>
        </authorList>
    </citation>
    <scope>IDENTIFICATION</scope>
</reference>
<dbReference type="PANTHER" id="PTHR31635">
    <property type="entry name" value="REVERSE TRANSCRIPTASE DOMAIN-CONTAINING PROTEIN-RELATED"/>
    <property type="match status" value="1"/>
</dbReference>
<keyword evidence="4" id="KW-1185">Reference proteome</keyword>
<feature type="domain" description="Reverse transcriptase" evidence="2">
    <location>
        <begin position="1"/>
        <end position="101"/>
    </location>
</feature>
<evidence type="ECO:0000259" key="2">
    <source>
        <dbReference type="PROSITE" id="PS50878"/>
    </source>
</evidence>